<dbReference type="STRING" id="1442371.A0A0D2KD77"/>
<feature type="region of interest" description="Disordered" evidence="1">
    <location>
        <begin position="1"/>
        <end position="27"/>
    </location>
</feature>
<dbReference type="VEuPathDB" id="FungiDB:Z520_09719"/>
<dbReference type="OrthoDB" id="4149001at2759"/>
<evidence type="ECO:0000256" key="1">
    <source>
        <dbReference type="SAM" id="MobiDB-lite"/>
    </source>
</evidence>
<organism evidence="2 3">
    <name type="scientific">Fonsecaea multimorphosa CBS 102226</name>
    <dbReference type="NCBI Taxonomy" id="1442371"/>
    <lineage>
        <taxon>Eukaryota</taxon>
        <taxon>Fungi</taxon>
        <taxon>Dikarya</taxon>
        <taxon>Ascomycota</taxon>
        <taxon>Pezizomycotina</taxon>
        <taxon>Eurotiomycetes</taxon>
        <taxon>Chaetothyriomycetidae</taxon>
        <taxon>Chaetothyriales</taxon>
        <taxon>Herpotrichiellaceae</taxon>
        <taxon>Fonsecaea</taxon>
    </lineage>
</organism>
<protein>
    <submittedName>
        <fullName evidence="2">Uncharacterized protein</fullName>
    </submittedName>
</protein>
<accession>A0A0D2KD77</accession>
<proteinExistence type="predicted"/>
<feature type="compositionally biased region" description="Polar residues" evidence="1">
    <location>
        <begin position="10"/>
        <end position="23"/>
    </location>
</feature>
<gene>
    <name evidence="2" type="ORF">Z520_09719</name>
</gene>
<keyword evidence="3" id="KW-1185">Reference proteome</keyword>
<sequence>MHDPKIIKQLQLSSNAPSPTTFASAEMGRQRLRGEIVKFRNNVQHMDIFVDQPGLLDSFCRTLHDDVDRQYFPDY</sequence>
<dbReference type="EMBL" id="KN848086">
    <property type="protein sequence ID" value="KIX94673.1"/>
    <property type="molecule type" value="Genomic_DNA"/>
</dbReference>
<evidence type="ECO:0000313" key="2">
    <source>
        <dbReference type="EMBL" id="KIX94673.1"/>
    </source>
</evidence>
<evidence type="ECO:0000313" key="3">
    <source>
        <dbReference type="Proteomes" id="UP000053411"/>
    </source>
</evidence>
<name>A0A0D2KD77_9EURO</name>
<dbReference type="Proteomes" id="UP000053411">
    <property type="component" value="Unassembled WGS sequence"/>
</dbReference>
<dbReference type="GeneID" id="27715465"/>
<dbReference type="AlphaFoldDB" id="A0A0D2KD77"/>
<reference evidence="2 3" key="1">
    <citation type="submission" date="2015-01" db="EMBL/GenBank/DDBJ databases">
        <title>The Genome Sequence of Fonsecaea multimorphosa CBS 102226.</title>
        <authorList>
            <consortium name="The Broad Institute Genomics Platform"/>
            <person name="Cuomo C."/>
            <person name="de Hoog S."/>
            <person name="Gorbushina A."/>
            <person name="Stielow B."/>
            <person name="Teixiera M."/>
            <person name="Abouelleil A."/>
            <person name="Chapman S.B."/>
            <person name="Priest M."/>
            <person name="Young S.K."/>
            <person name="Wortman J."/>
            <person name="Nusbaum C."/>
            <person name="Birren B."/>
        </authorList>
    </citation>
    <scope>NUCLEOTIDE SEQUENCE [LARGE SCALE GENOMIC DNA]</scope>
    <source>
        <strain evidence="2 3">CBS 102226</strain>
    </source>
</reference>
<dbReference type="RefSeq" id="XP_016628796.1">
    <property type="nucleotide sequence ID" value="XM_016780213.1"/>
</dbReference>